<protein>
    <recommendedName>
        <fullName evidence="3">Cytoplasmic tRNA 2-thiolation protein 2</fullName>
    </recommendedName>
</protein>
<comment type="function">
    <text evidence="3">Plays a central role in 2-thiolation of mcm(5)S(2)U at tRNA wobble positions of tRNA(Lys), tRNA(Glu) and tRNA(Gln). May act by forming a heterodimer with NCS6 that ligates sulfur from thiocarboxylated URM1 onto the uridine of tRNAs at wobble position. Prior mcm(5) tRNA modification by the elongator complex is required for 2-thiolation. May also be involved in protein urmylation.</text>
</comment>
<comment type="subcellular location">
    <subcellularLocation>
        <location evidence="3">Cytoplasm</location>
    </subcellularLocation>
</comment>
<dbReference type="PANTHER" id="PTHR20882">
    <property type="entry name" value="CYTOPLASMIC TRNA 2-THIOLATION PROTEIN 2"/>
    <property type="match status" value="1"/>
</dbReference>
<dbReference type="UniPathway" id="UPA00988"/>
<organism evidence="5 6">
    <name type="scientific">Magnusiomyces paraingens</name>
    <dbReference type="NCBI Taxonomy" id="2606893"/>
    <lineage>
        <taxon>Eukaryota</taxon>
        <taxon>Fungi</taxon>
        <taxon>Dikarya</taxon>
        <taxon>Ascomycota</taxon>
        <taxon>Saccharomycotina</taxon>
        <taxon>Dipodascomycetes</taxon>
        <taxon>Dipodascales</taxon>
        <taxon>Dipodascaceae</taxon>
        <taxon>Magnusiomyces</taxon>
    </lineage>
</organism>
<dbReference type="AlphaFoldDB" id="A0A5E8BTY3"/>
<evidence type="ECO:0000256" key="3">
    <source>
        <dbReference type="HAMAP-Rule" id="MF_03054"/>
    </source>
</evidence>
<dbReference type="GO" id="GO:0002143">
    <property type="term" value="P:tRNA wobble position uridine thiolation"/>
    <property type="evidence" value="ECO:0007669"/>
    <property type="project" value="TreeGrafter"/>
</dbReference>
<dbReference type="Pfam" id="PF10288">
    <property type="entry name" value="CTU2"/>
    <property type="match status" value="1"/>
</dbReference>
<evidence type="ECO:0000313" key="5">
    <source>
        <dbReference type="EMBL" id="VVT54561.1"/>
    </source>
</evidence>
<keyword evidence="1 3" id="KW-0963">Cytoplasm</keyword>
<dbReference type="PANTHER" id="PTHR20882:SF14">
    <property type="entry name" value="CYTOPLASMIC TRNA 2-THIOLATION PROTEIN 2"/>
    <property type="match status" value="1"/>
</dbReference>
<comment type="pathway">
    <text evidence="3">tRNA modification; 5-methoxycarbonylmethyl-2-thiouridine-tRNA biosynthesis.</text>
</comment>
<comment type="similarity">
    <text evidence="3">Belongs to the CTU2/NCS2 family.</text>
</comment>
<accession>A0A5E8BTY3</accession>
<sequence>MAPSKSVTLGDPCSRCRPPNILPSTALARSEPFCTKCFARFLSTKLRKQIPDYKVAYTRDKKVIPTRHHAVVPVFYRGETSTQSSVVREWIWQDNTETAAAVVLVDLLAELIREQRQKHAKNQGFVLHILVVRPTTTTTTEETCRITEFFKQHYTQETASIEELGLDTFAGDVLDALPSRASRADALGLISRRAIAQYLNKLAADHAADNWQVAELAAEPVEGVAQRVLASVAKGRMNLVYRDLVNVSTDDSAIIWPLKEIRTQEVTTYLDLFFSTDSDLQLGSSEIPAQGPAKSLSIDALLRSYFAEIESAFPSVATTVVRTVEKLADPSTCSPHILEKLSSSSSAASPFASVPQYGSCAVCGCAREAKVSEWIKKITVNEGVQEDEVTTIELPEAIQESSSIDSLCYGCIVMLKDSSISTLPDWTAPRASLSSVLSEYEL</sequence>
<evidence type="ECO:0000256" key="1">
    <source>
        <dbReference type="ARBA" id="ARBA00022490"/>
    </source>
</evidence>
<dbReference type="GO" id="GO:0016783">
    <property type="term" value="F:sulfurtransferase activity"/>
    <property type="evidence" value="ECO:0007669"/>
    <property type="project" value="TreeGrafter"/>
</dbReference>
<dbReference type="InterPro" id="IPR014729">
    <property type="entry name" value="Rossmann-like_a/b/a_fold"/>
</dbReference>
<name>A0A5E8BTY3_9ASCO</name>
<dbReference type="PROSITE" id="PS50835">
    <property type="entry name" value="IG_LIKE"/>
    <property type="match status" value="1"/>
</dbReference>
<dbReference type="Gene3D" id="3.40.50.620">
    <property type="entry name" value="HUPs"/>
    <property type="match status" value="1"/>
</dbReference>
<dbReference type="OrthoDB" id="25129at2759"/>
<dbReference type="Proteomes" id="UP000398389">
    <property type="component" value="Unassembled WGS sequence"/>
</dbReference>
<evidence type="ECO:0000259" key="4">
    <source>
        <dbReference type="PROSITE" id="PS50835"/>
    </source>
</evidence>
<dbReference type="EMBL" id="CABVLU010000003">
    <property type="protein sequence ID" value="VVT54561.1"/>
    <property type="molecule type" value="Genomic_DNA"/>
</dbReference>
<dbReference type="InterPro" id="IPR019407">
    <property type="entry name" value="CTU2"/>
</dbReference>
<dbReference type="GO" id="GO:0005829">
    <property type="term" value="C:cytosol"/>
    <property type="evidence" value="ECO:0007669"/>
    <property type="project" value="TreeGrafter"/>
</dbReference>
<keyword evidence="2 3" id="KW-0819">tRNA processing</keyword>
<keyword evidence="6" id="KW-1185">Reference proteome</keyword>
<feature type="domain" description="Ig-like" evidence="4">
    <location>
        <begin position="335"/>
        <end position="421"/>
    </location>
</feature>
<dbReference type="GO" id="GO:0000049">
    <property type="term" value="F:tRNA binding"/>
    <property type="evidence" value="ECO:0007669"/>
    <property type="project" value="InterPro"/>
</dbReference>
<evidence type="ECO:0000256" key="2">
    <source>
        <dbReference type="ARBA" id="ARBA00022694"/>
    </source>
</evidence>
<dbReference type="HAMAP" id="MF_03054">
    <property type="entry name" value="CTU2"/>
    <property type="match status" value="1"/>
</dbReference>
<dbReference type="GO" id="GO:0032447">
    <property type="term" value="P:protein urmylation"/>
    <property type="evidence" value="ECO:0007669"/>
    <property type="project" value="UniProtKB-UniRule"/>
</dbReference>
<reference evidence="5 6" key="1">
    <citation type="submission" date="2019-09" db="EMBL/GenBank/DDBJ databases">
        <authorList>
            <person name="Brejova B."/>
        </authorList>
    </citation>
    <scope>NUCLEOTIDE SEQUENCE [LARGE SCALE GENOMIC DNA]</scope>
</reference>
<evidence type="ECO:0000313" key="6">
    <source>
        <dbReference type="Proteomes" id="UP000398389"/>
    </source>
</evidence>
<dbReference type="GO" id="GO:0016779">
    <property type="term" value="F:nucleotidyltransferase activity"/>
    <property type="evidence" value="ECO:0007669"/>
    <property type="project" value="UniProtKB-UniRule"/>
</dbReference>
<gene>
    <name evidence="3" type="primary">NCS2</name>
    <name evidence="3" type="synonym">CTU2</name>
    <name evidence="5" type="ORF">SAPINGB_P004137</name>
</gene>
<dbReference type="InterPro" id="IPR007110">
    <property type="entry name" value="Ig-like_dom"/>
</dbReference>
<proteinExistence type="inferred from homology"/>